<dbReference type="GO" id="GO:0008270">
    <property type="term" value="F:zinc ion binding"/>
    <property type="evidence" value="ECO:0007669"/>
    <property type="project" value="TreeGrafter"/>
</dbReference>
<comment type="subcellular location">
    <subcellularLocation>
        <location evidence="1 11">Cytoplasm</location>
    </subcellularLocation>
</comment>
<keyword evidence="10 11" id="KW-0804">Transcription</keyword>
<keyword evidence="6 11" id="KW-0479">Metal-binding</keyword>
<protein>
    <recommendedName>
        <fullName evidence="3 11">Ferric uptake regulation protein</fullName>
    </recommendedName>
</protein>
<reference evidence="12 13" key="1">
    <citation type="submission" date="2019-03" db="EMBL/GenBank/DDBJ databases">
        <title>Genomic Encyclopedia of Type Strains, Phase IV (KMG-IV): sequencing the most valuable type-strain genomes for metagenomic binning, comparative biology and taxonomic classification.</title>
        <authorList>
            <person name="Goeker M."/>
        </authorList>
    </citation>
    <scope>NUCLEOTIDE SEQUENCE [LARGE SCALE GENOMIC DNA]</scope>
    <source>
        <strain evidence="12 13">DSM 2132</strain>
    </source>
</reference>
<name>A0A4R2PIB3_RHOSA</name>
<comment type="subunit">
    <text evidence="11">Homodimer.</text>
</comment>
<evidence type="ECO:0000313" key="13">
    <source>
        <dbReference type="Proteomes" id="UP000295399"/>
    </source>
</evidence>
<evidence type="ECO:0000256" key="5">
    <source>
        <dbReference type="ARBA" id="ARBA00022491"/>
    </source>
</evidence>
<dbReference type="Pfam" id="PF01475">
    <property type="entry name" value="FUR"/>
    <property type="match status" value="1"/>
</dbReference>
<evidence type="ECO:0000256" key="1">
    <source>
        <dbReference type="ARBA" id="ARBA00004496"/>
    </source>
</evidence>
<dbReference type="GO" id="GO:0000976">
    <property type="term" value="F:transcription cis-regulatory region binding"/>
    <property type="evidence" value="ECO:0007669"/>
    <property type="project" value="TreeGrafter"/>
</dbReference>
<keyword evidence="9 11" id="KW-0238">DNA-binding</keyword>
<dbReference type="EMBL" id="SLXO01000004">
    <property type="protein sequence ID" value="TCP35199.1"/>
    <property type="molecule type" value="Genomic_DNA"/>
</dbReference>
<dbReference type="InterPro" id="IPR036388">
    <property type="entry name" value="WH-like_DNA-bd_sf"/>
</dbReference>
<dbReference type="NCBIfam" id="NF045678">
    <property type="entry name" value="TransRegIrrA"/>
    <property type="match status" value="1"/>
</dbReference>
<dbReference type="GO" id="GO:0005737">
    <property type="term" value="C:cytoplasm"/>
    <property type="evidence" value="ECO:0007669"/>
    <property type="project" value="UniProtKB-SubCell"/>
</dbReference>
<dbReference type="InterPro" id="IPR002481">
    <property type="entry name" value="FUR"/>
</dbReference>
<proteinExistence type="inferred from homology"/>
<keyword evidence="4 11" id="KW-0963">Cytoplasm</keyword>
<evidence type="ECO:0000256" key="9">
    <source>
        <dbReference type="ARBA" id="ARBA00023125"/>
    </source>
</evidence>
<dbReference type="GO" id="GO:0045892">
    <property type="term" value="P:negative regulation of DNA-templated transcription"/>
    <property type="evidence" value="ECO:0007669"/>
    <property type="project" value="TreeGrafter"/>
</dbReference>
<dbReference type="Gene3D" id="1.10.10.10">
    <property type="entry name" value="Winged helix-like DNA-binding domain superfamily/Winged helix DNA-binding domain"/>
    <property type="match status" value="1"/>
</dbReference>
<dbReference type="GO" id="GO:0003700">
    <property type="term" value="F:DNA-binding transcription factor activity"/>
    <property type="evidence" value="ECO:0007669"/>
    <property type="project" value="UniProtKB-UniRule"/>
</dbReference>
<keyword evidence="8 11" id="KW-0805">Transcription regulation</keyword>
<dbReference type="PANTHER" id="PTHR33202">
    <property type="entry name" value="ZINC UPTAKE REGULATION PROTEIN"/>
    <property type="match status" value="1"/>
</dbReference>
<evidence type="ECO:0000313" key="12">
    <source>
        <dbReference type="EMBL" id="TCP35199.1"/>
    </source>
</evidence>
<evidence type="ECO:0000256" key="3">
    <source>
        <dbReference type="ARBA" id="ARBA00020910"/>
    </source>
</evidence>
<dbReference type="SUPFAM" id="SSF46785">
    <property type="entry name" value="Winged helix' DNA-binding domain"/>
    <property type="match status" value="1"/>
</dbReference>
<keyword evidence="13" id="KW-1185">Reference proteome</keyword>
<dbReference type="OrthoDB" id="9800477at2"/>
<dbReference type="Proteomes" id="UP000295399">
    <property type="component" value="Unassembled WGS sequence"/>
</dbReference>
<dbReference type="GO" id="GO:1900376">
    <property type="term" value="P:regulation of secondary metabolite biosynthetic process"/>
    <property type="evidence" value="ECO:0007669"/>
    <property type="project" value="TreeGrafter"/>
</dbReference>
<evidence type="ECO:0000256" key="8">
    <source>
        <dbReference type="ARBA" id="ARBA00023015"/>
    </source>
</evidence>
<keyword evidence="7 11" id="KW-0862">Zinc</keyword>
<comment type="similarity">
    <text evidence="2 11">Belongs to the Fur family.</text>
</comment>
<evidence type="ECO:0000256" key="10">
    <source>
        <dbReference type="ARBA" id="ARBA00023163"/>
    </source>
</evidence>
<evidence type="ECO:0000256" key="4">
    <source>
        <dbReference type="ARBA" id="ARBA00022490"/>
    </source>
</evidence>
<accession>A0A4R2PIB3</accession>
<organism evidence="12 13">
    <name type="scientific">Rhodothalassium salexigens DSM 2132</name>
    <dbReference type="NCBI Taxonomy" id="1188247"/>
    <lineage>
        <taxon>Bacteria</taxon>
        <taxon>Pseudomonadati</taxon>
        <taxon>Pseudomonadota</taxon>
        <taxon>Alphaproteobacteria</taxon>
        <taxon>Rhodothalassiales</taxon>
        <taxon>Rhodothalassiaceae</taxon>
        <taxon>Rhodothalassium</taxon>
    </lineage>
</organism>
<dbReference type="NCBIfam" id="NF045677">
    <property type="entry name" value="FeRespRegIrr"/>
    <property type="match status" value="1"/>
</dbReference>
<keyword evidence="5 11" id="KW-0678">Repressor</keyword>
<comment type="caution">
    <text evidence="12">The sequence shown here is derived from an EMBL/GenBank/DDBJ whole genome shotgun (WGS) entry which is preliminary data.</text>
</comment>
<dbReference type="PANTHER" id="PTHR33202:SF7">
    <property type="entry name" value="FERRIC UPTAKE REGULATION PROTEIN"/>
    <property type="match status" value="1"/>
</dbReference>
<dbReference type="RefSeq" id="WP_132708107.1">
    <property type="nucleotide sequence ID" value="NZ_JACIGF010000004.1"/>
</dbReference>
<evidence type="ECO:0000256" key="6">
    <source>
        <dbReference type="ARBA" id="ARBA00022723"/>
    </source>
</evidence>
<dbReference type="CDD" id="cd07153">
    <property type="entry name" value="Fur_like"/>
    <property type="match status" value="1"/>
</dbReference>
<dbReference type="AlphaFoldDB" id="A0A4R2PIB3"/>
<keyword evidence="11" id="KW-0408">Iron</keyword>
<evidence type="ECO:0000256" key="11">
    <source>
        <dbReference type="RuleBase" id="RU364037"/>
    </source>
</evidence>
<evidence type="ECO:0000256" key="7">
    <source>
        <dbReference type="ARBA" id="ARBA00022833"/>
    </source>
</evidence>
<dbReference type="InParanoid" id="A0A4R2PIB3"/>
<evidence type="ECO:0000256" key="2">
    <source>
        <dbReference type="ARBA" id="ARBA00007957"/>
    </source>
</evidence>
<sequence>MAKPNIDHAASENLRPYAVLLEKLRQAGLRPTRQRLALARLLFDHEGDRHVTAESLHEDAVTGGIKVSLATVYNTLHQFTEAGLLKELVIEPSRTYFDTNTEDHHHFYFKQSGELKDIHQDEVVVSKMPEAPRGKVANVHVIFTVDEAA</sequence>
<dbReference type="FunFam" id="1.10.10.10:FF:000007">
    <property type="entry name" value="Ferric uptake regulation protein"/>
    <property type="match status" value="1"/>
</dbReference>
<gene>
    <name evidence="11" type="primary">fur</name>
    <name evidence="12" type="ORF">EV659_10449</name>
</gene>
<dbReference type="InterPro" id="IPR036390">
    <property type="entry name" value="WH_DNA-bd_sf"/>
</dbReference>